<reference evidence="3 4" key="1">
    <citation type="submission" date="2018-05" db="EMBL/GenBank/DDBJ databases">
        <title>Genomic Encyclopedia of Type Strains, Phase IV (KMG-IV): sequencing the most valuable type-strain genomes for metagenomic binning, comparative biology and taxonomic classification.</title>
        <authorList>
            <person name="Goeker M."/>
        </authorList>
    </citation>
    <scope>NUCLEOTIDE SEQUENCE [LARGE SCALE GENOMIC DNA]</scope>
    <source>
        <strain evidence="3 4">DSM 24906</strain>
    </source>
</reference>
<evidence type="ECO:0000256" key="1">
    <source>
        <dbReference type="SAM" id="Coils"/>
    </source>
</evidence>
<dbReference type="GO" id="GO:0004527">
    <property type="term" value="F:exonuclease activity"/>
    <property type="evidence" value="ECO:0007669"/>
    <property type="project" value="UniProtKB-KW"/>
</dbReference>
<dbReference type="Gene3D" id="3.40.50.300">
    <property type="entry name" value="P-loop containing nucleotide triphosphate hydrolases"/>
    <property type="match status" value="2"/>
</dbReference>
<keyword evidence="3" id="KW-0378">Hydrolase</keyword>
<gene>
    <name evidence="3" type="ORF">C7380_10691</name>
</gene>
<feature type="coiled-coil region" evidence="1">
    <location>
        <begin position="541"/>
        <end position="811"/>
    </location>
</feature>
<name>A0AA45C7A4_9BACT</name>
<dbReference type="InterPro" id="IPR038729">
    <property type="entry name" value="Rad50/SbcC_AAA"/>
</dbReference>
<keyword evidence="1" id="KW-0175">Coiled coil</keyword>
<dbReference type="Pfam" id="PF13558">
    <property type="entry name" value="SbcC_Walker_B"/>
    <property type="match status" value="1"/>
</dbReference>
<dbReference type="AlphaFoldDB" id="A0AA45C7A4"/>
<evidence type="ECO:0000259" key="2">
    <source>
        <dbReference type="Pfam" id="PF13476"/>
    </source>
</evidence>
<dbReference type="Pfam" id="PF13476">
    <property type="entry name" value="AAA_23"/>
    <property type="match status" value="1"/>
</dbReference>
<proteinExistence type="predicted"/>
<keyword evidence="3" id="KW-0540">Nuclease</keyword>
<keyword evidence="4" id="KW-1185">Reference proteome</keyword>
<dbReference type="InterPro" id="IPR027417">
    <property type="entry name" value="P-loop_NTPase"/>
</dbReference>
<feature type="domain" description="Rad50/SbcC-type AAA" evidence="2">
    <location>
        <begin position="5"/>
        <end position="216"/>
    </location>
</feature>
<protein>
    <submittedName>
        <fullName evidence="3">Exonuclease SbcC</fullName>
    </submittedName>
</protein>
<keyword evidence="3" id="KW-0269">Exonuclease</keyword>
<dbReference type="Proteomes" id="UP000245921">
    <property type="component" value="Unassembled WGS sequence"/>
</dbReference>
<feature type="coiled-coil region" evidence="1">
    <location>
        <begin position="841"/>
        <end position="868"/>
    </location>
</feature>
<organism evidence="3 4">
    <name type="scientific">Oceanotoga teriensis</name>
    <dbReference type="NCBI Taxonomy" id="515440"/>
    <lineage>
        <taxon>Bacteria</taxon>
        <taxon>Thermotogati</taxon>
        <taxon>Thermotogota</taxon>
        <taxon>Thermotogae</taxon>
        <taxon>Petrotogales</taxon>
        <taxon>Petrotogaceae</taxon>
        <taxon>Oceanotoga</taxon>
    </lineage>
</organism>
<dbReference type="GO" id="GO:0016887">
    <property type="term" value="F:ATP hydrolysis activity"/>
    <property type="evidence" value="ECO:0007669"/>
    <property type="project" value="InterPro"/>
</dbReference>
<feature type="coiled-coil region" evidence="1">
    <location>
        <begin position="235"/>
        <end position="395"/>
    </location>
</feature>
<dbReference type="PANTHER" id="PTHR32114">
    <property type="entry name" value="ABC TRANSPORTER ABCH.3"/>
    <property type="match status" value="1"/>
</dbReference>
<evidence type="ECO:0000313" key="4">
    <source>
        <dbReference type="Proteomes" id="UP000245921"/>
    </source>
</evidence>
<comment type="caution">
    <text evidence="3">The sequence shown here is derived from an EMBL/GenBank/DDBJ whole genome shotgun (WGS) entry which is preliminary data.</text>
</comment>
<dbReference type="RefSeq" id="WP_109604530.1">
    <property type="nucleotide sequence ID" value="NZ_QGGI01000006.1"/>
</dbReference>
<feature type="coiled-coil region" evidence="1">
    <location>
        <begin position="459"/>
        <end position="507"/>
    </location>
</feature>
<dbReference type="GO" id="GO:0006302">
    <property type="term" value="P:double-strand break repair"/>
    <property type="evidence" value="ECO:0007669"/>
    <property type="project" value="InterPro"/>
</dbReference>
<dbReference type="PANTHER" id="PTHR32114:SF2">
    <property type="entry name" value="ABC TRANSPORTER ABCH.3"/>
    <property type="match status" value="1"/>
</dbReference>
<dbReference type="EMBL" id="QGGI01000006">
    <property type="protein sequence ID" value="PWJ95283.1"/>
    <property type="molecule type" value="Genomic_DNA"/>
</dbReference>
<dbReference type="SUPFAM" id="SSF52540">
    <property type="entry name" value="P-loop containing nucleoside triphosphate hydrolases"/>
    <property type="match status" value="2"/>
</dbReference>
<sequence length="1040" mass="124047">MKPIKLKLKAFGPFLEEQNIDFLKLQKEGLFLITGPTGAGKTTIFDAICFALYGIGSMGERGNLNSRSDFADEETDTKIEFEFMLKEKLVKIKRNPSYIRKRKRGEGITEQKADASLKVYENEKLIIQENGYIQVTKKVEEILNLNYEQFRQIMMIPQGEFRTFLTADSNQRADIFKKIFNIKIYEKFEDKIDENYKKISAELEKNKLKIKTISEKVYINTKEYTELIKNDYINTEDIKIQIEKEIKKIDEEKQKTILEKNKKQKEQKENNQRYEQIKNTNELIAKKENIELEIKELLNKEKYIKEIEKILEKIKKTEKIVPYEKKYEEQISERLEKQEKINSEEQELRKNIEKQSIISENLLKIEKEYQKISAIKKLNEELEENIKKIQILKEKEEFYKKISKQLYEKEKYIKEKQKIIDINKINLEKNEKYIEESENIDSTMTNEHIKEKQKILKSIKIIDQKYLQFETTLEEYEKKQKEKNSIEMNLQNLRKEQNEKIEKLLKNQSYKIAETLKEGQPCPVCGSINHPNPAKTHTEIINQEEIEYLNKKIEKEEEEKQNIQKKYEIINKKYNELESFIKHEYIRICQEKNIKNELDQKKHIKNLIKETQEELEKLMEKYVKERNQIEEIKQIKENNKQIKENLKKYEKEEKSIQIEIDQIKKTETEEKIKIDQIKNEIKNKTEQEIIKERDKNIKFIQEIEEKYKFYKKENDQLLEKINSQKGIINLLKEDIGILNEKIEYTLKELKEKLEEYKMKDLEEYKKFKNKINEINKLEEEIKEYDEQTQNKKIILKNLEEMTKNLQKTDENPILKEIEKTENEIELLIKKESNIDYKIKDFKSIIEEINEIQKETEKQEKNYKMIKELRDIAKGNNESRISLSKYVLAYYFEEILDQSNQRLKKLTENRYKLFRASKVLDARKNEGLEIMVFDNYTAKEREIKTLSGGESFKAALSLALGLADIVQKHSGGVSLDTIFIDEGFGSLDNNSLDNAIEVLSQLNANGRMVGIISHVNELKERINSKIEIIPNKKGSIIKRGI</sequence>
<evidence type="ECO:0000313" key="3">
    <source>
        <dbReference type="EMBL" id="PWJ95283.1"/>
    </source>
</evidence>
<accession>A0AA45C7A4</accession>